<reference evidence="1 2" key="1">
    <citation type="submission" date="2019-03" db="EMBL/GenBank/DDBJ databases">
        <title>First draft genome of Liparis tanakae, snailfish: a comprehensive survey of snailfish specific genes.</title>
        <authorList>
            <person name="Kim W."/>
            <person name="Song I."/>
            <person name="Jeong J.-H."/>
            <person name="Kim D."/>
            <person name="Kim S."/>
            <person name="Ryu S."/>
            <person name="Song J.Y."/>
            <person name="Lee S.K."/>
        </authorList>
    </citation>
    <scope>NUCLEOTIDE SEQUENCE [LARGE SCALE GENOMIC DNA]</scope>
    <source>
        <tissue evidence="1">Muscle</tissue>
    </source>
</reference>
<comment type="caution">
    <text evidence="1">The sequence shown here is derived from an EMBL/GenBank/DDBJ whole genome shotgun (WGS) entry which is preliminary data.</text>
</comment>
<evidence type="ECO:0000313" key="2">
    <source>
        <dbReference type="Proteomes" id="UP000314294"/>
    </source>
</evidence>
<keyword evidence="2" id="KW-1185">Reference proteome</keyword>
<dbReference type="Proteomes" id="UP000314294">
    <property type="component" value="Unassembled WGS sequence"/>
</dbReference>
<organism evidence="1 2">
    <name type="scientific">Liparis tanakae</name>
    <name type="common">Tanaka's snailfish</name>
    <dbReference type="NCBI Taxonomy" id="230148"/>
    <lineage>
        <taxon>Eukaryota</taxon>
        <taxon>Metazoa</taxon>
        <taxon>Chordata</taxon>
        <taxon>Craniata</taxon>
        <taxon>Vertebrata</taxon>
        <taxon>Euteleostomi</taxon>
        <taxon>Actinopterygii</taxon>
        <taxon>Neopterygii</taxon>
        <taxon>Teleostei</taxon>
        <taxon>Neoteleostei</taxon>
        <taxon>Acanthomorphata</taxon>
        <taxon>Eupercaria</taxon>
        <taxon>Perciformes</taxon>
        <taxon>Cottioidei</taxon>
        <taxon>Cottales</taxon>
        <taxon>Liparidae</taxon>
        <taxon>Liparis</taxon>
    </lineage>
</organism>
<name>A0A4Z2I5K7_9TELE</name>
<dbReference type="EMBL" id="SRLO01000126">
    <property type="protein sequence ID" value="TNN73326.1"/>
    <property type="molecule type" value="Genomic_DNA"/>
</dbReference>
<proteinExistence type="predicted"/>
<protein>
    <submittedName>
        <fullName evidence="1">Uncharacterized protein</fullName>
    </submittedName>
</protein>
<evidence type="ECO:0000313" key="1">
    <source>
        <dbReference type="EMBL" id="TNN73326.1"/>
    </source>
</evidence>
<dbReference type="AlphaFoldDB" id="A0A4Z2I5K7"/>
<gene>
    <name evidence="1" type="ORF">EYF80_016489</name>
</gene>
<accession>A0A4Z2I5K7</accession>
<sequence length="81" mass="8927">MVACINSAAFMVHRPVLKSNLHPLFEVLPLRQCYLRAKAINKSQKVANGGSDGVDIAVKKYHSPLYNKRLRAAPLQQAGVL</sequence>